<dbReference type="CDD" id="cd18578">
    <property type="entry name" value="ABC_6TM_Pgp_ABCB1_D2_like"/>
    <property type="match status" value="1"/>
</dbReference>
<dbReference type="InterPro" id="IPR003593">
    <property type="entry name" value="AAA+_ATPase"/>
</dbReference>
<dbReference type="SUPFAM" id="SSF90123">
    <property type="entry name" value="ABC transporter transmembrane region"/>
    <property type="match status" value="2"/>
</dbReference>
<keyword evidence="2" id="KW-0813">Transport</keyword>
<evidence type="ECO:0008006" key="15">
    <source>
        <dbReference type="Google" id="ProtNLM"/>
    </source>
</evidence>
<dbReference type="PANTHER" id="PTHR45136:SF2">
    <property type="entry name" value="ABC TRANSPORTER DOMAIN-CONTAINING PROTEIN"/>
    <property type="match status" value="1"/>
</dbReference>
<dbReference type="EMBL" id="JACGCM010000012">
    <property type="protein sequence ID" value="KAF6176961.1"/>
    <property type="molecule type" value="Genomic_DNA"/>
</dbReference>
<dbReference type="InterPro" id="IPR027417">
    <property type="entry name" value="P-loop_NTPase"/>
</dbReference>
<feature type="transmembrane region" description="Helical" evidence="10">
    <location>
        <begin position="725"/>
        <end position="745"/>
    </location>
</feature>
<dbReference type="Pfam" id="PF00005">
    <property type="entry name" value="ABC_tran"/>
    <property type="match status" value="2"/>
</dbReference>
<proteinExistence type="inferred from homology"/>
<evidence type="ECO:0000256" key="4">
    <source>
        <dbReference type="ARBA" id="ARBA00022737"/>
    </source>
</evidence>
<feature type="transmembrane region" description="Helical" evidence="10">
    <location>
        <begin position="291"/>
        <end position="312"/>
    </location>
</feature>
<dbReference type="SMART" id="SM00382">
    <property type="entry name" value="AAA"/>
    <property type="match status" value="2"/>
</dbReference>
<keyword evidence="3 10" id="KW-0812">Transmembrane</keyword>
<comment type="similarity">
    <text evidence="1">Belongs to the ABC transporter superfamily. ABCB family. Multidrug resistance exporter (TC 3.A.1.201) subfamily.</text>
</comment>
<keyword evidence="9" id="KW-0325">Glycoprotein</keyword>
<reference evidence="13 14" key="1">
    <citation type="journal article" date="2020" name="IScience">
        <title>Genome Sequencing of the Endangered Kingdonia uniflora (Circaeasteraceae, Ranunculales) Reveals Potential Mechanisms of Evolutionary Specialization.</title>
        <authorList>
            <person name="Sun Y."/>
            <person name="Deng T."/>
            <person name="Zhang A."/>
            <person name="Moore M.J."/>
            <person name="Landis J.B."/>
            <person name="Lin N."/>
            <person name="Zhang H."/>
            <person name="Zhang X."/>
            <person name="Huang J."/>
            <person name="Zhang X."/>
            <person name="Sun H."/>
            <person name="Wang H."/>
        </authorList>
    </citation>
    <scope>NUCLEOTIDE SEQUENCE [LARGE SCALE GENOMIC DNA]</scope>
    <source>
        <strain evidence="13">TB1705</strain>
        <tissue evidence="13">Leaf</tissue>
    </source>
</reference>
<feature type="transmembrane region" description="Helical" evidence="10">
    <location>
        <begin position="157"/>
        <end position="176"/>
    </location>
</feature>
<dbReference type="SUPFAM" id="SSF52540">
    <property type="entry name" value="P-loop containing nucleoside triphosphate hydrolases"/>
    <property type="match status" value="2"/>
</dbReference>
<dbReference type="CDD" id="cd18577">
    <property type="entry name" value="ABC_6TM_Pgp_ABCB1_D1_like"/>
    <property type="match status" value="1"/>
</dbReference>
<evidence type="ECO:0000256" key="6">
    <source>
        <dbReference type="ARBA" id="ARBA00022840"/>
    </source>
</evidence>
<dbReference type="OrthoDB" id="6500128at2759"/>
<evidence type="ECO:0000256" key="8">
    <source>
        <dbReference type="ARBA" id="ARBA00023136"/>
    </source>
</evidence>
<dbReference type="CDD" id="cd03249">
    <property type="entry name" value="ABC_MTABC3_MDL1_MDL2"/>
    <property type="match status" value="2"/>
</dbReference>
<evidence type="ECO:0000256" key="5">
    <source>
        <dbReference type="ARBA" id="ARBA00022741"/>
    </source>
</evidence>
<evidence type="ECO:0000259" key="12">
    <source>
        <dbReference type="PROSITE" id="PS50929"/>
    </source>
</evidence>
<evidence type="ECO:0000256" key="10">
    <source>
        <dbReference type="SAM" id="Phobius"/>
    </source>
</evidence>
<evidence type="ECO:0000256" key="2">
    <source>
        <dbReference type="ARBA" id="ARBA00022448"/>
    </source>
</evidence>
<dbReference type="InterPro" id="IPR003439">
    <property type="entry name" value="ABC_transporter-like_ATP-bd"/>
</dbReference>
<organism evidence="13 14">
    <name type="scientific">Kingdonia uniflora</name>
    <dbReference type="NCBI Taxonomy" id="39325"/>
    <lineage>
        <taxon>Eukaryota</taxon>
        <taxon>Viridiplantae</taxon>
        <taxon>Streptophyta</taxon>
        <taxon>Embryophyta</taxon>
        <taxon>Tracheophyta</taxon>
        <taxon>Spermatophyta</taxon>
        <taxon>Magnoliopsida</taxon>
        <taxon>Ranunculales</taxon>
        <taxon>Circaeasteraceae</taxon>
        <taxon>Kingdonia</taxon>
    </lineage>
</organism>
<keyword evidence="4" id="KW-0677">Repeat</keyword>
<feature type="transmembrane region" description="Helical" evidence="10">
    <location>
        <begin position="909"/>
        <end position="932"/>
    </location>
</feature>
<protein>
    <recommendedName>
        <fullName evidence="15">Multidrug resistance protein</fullName>
    </recommendedName>
</protein>
<dbReference type="GO" id="GO:0016887">
    <property type="term" value="F:ATP hydrolysis activity"/>
    <property type="evidence" value="ECO:0007669"/>
    <property type="project" value="InterPro"/>
</dbReference>
<feature type="transmembrane region" description="Helical" evidence="10">
    <location>
        <begin position="834"/>
        <end position="851"/>
    </location>
</feature>
<feature type="domain" description="ABC transmembrane type-1" evidence="12">
    <location>
        <begin position="27"/>
        <end position="318"/>
    </location>
</feature>
<evidence type="ECO:0000313" key="13">
    <source>
        <dbReference type="EMBL" id="KAF6176961.1"/>
    </source>
</evidence>
<feature type="transmembrane region" description="Helical" evidence="10">
    <location>
        <begin position="261"/>
        <end position="285"/>
    </location>
</feature>
<accession>A0A7J7PBY6</accession>
<dbReference type="PROSITE" id="PS00211">
    <property type="entry name" value="ABC_TRANSPORTER_1"/>
    <property type="match status" value="2"/>
</dbReference>
<sequence length="1256" mass="136725">MSTPSKESVSLVQLFRFVDGVDKLLMLLGTIGSIGDGLMNPLTMFVLSGVINEYGNVGATVVGTSFSNKIVDEYALKLLYVAIGVGISAFIEGVCWTKTAERQASRMRSQYLKAVLRQDVGFFDTQSGTSTTFQVVSSISSDAHSIQDVLAEKIPNFLAHASGFFFCAVVAFILSWRMAVAAIPFSFAFVLPVVVFGKMLMDQGMKMQEAYGAPGGIAEQAVASIRTVFSYVGERQTLERFSTGLTPSMELGIKMGLTKGWMIGSMGIIFGAWAFIAWVGSILVIEKGEKGGPIFASGCSLIMGGMSLMSALPNMSYFSVATAAASRIFEMIDRNPPIDSEDEQGKVLSKVTGDIEFKNVHFCYPSRPDTPILQRLDLKVPAGNTVGLVGGSGSGKSTVIALLERFYDPIKGDILLDGHKIKSLRLKYLRSQIGLVNQEPVLFATSIRANIMFGLDGATSENVFSASKAANAHDFITKLPDGYETQVGQFGVQLSGGQRQRLAIARALLRDPRILLLDEATSALDAQSERIVQDALDQASVGRTTIIVAHRLSTIRNADLIVVLKAGKIVESGSHGDLMQRNNGDGAYAQMVQLQQMSSQNENSNAVVPPRVAASPMVMPSPMSVRSSRQISPAFSPAFSIAPYSFVESSQNFDIPNDTNPNAPIHPPPSQWRLLKMNAPEWKQMLLGCLGAIGFGTVQPVHFLCLGTMLTVFFLKDDDKIRSETRFYCIIFMFVTVMCLITNLLQHYNFAVMGERLTKRIRENLLKKVLTFEIGWFDQNENTSAAVCARLSTEASIVRSLIGDRMSLLVQAVTGCSIAFILGLILTWKLSSVIIAMQPILIASYYGRTVLMGSMSAKAQIAQNEGSQLASEAVVNHRTITAFSSQAKILELFEGTLAGPRKESVKQSWYAGLGLFCSQFFTTASIAMTYWYGGRLLSQDKISTKHMFQAFFILLSTGKNIADAGSMTSDIAKGSNAIRSLFAILDRRTQIDPDEQNGLNADKKPIKGVIELKNVFFSYPARPDQMIFKGINLKIQAGKTMALVGQSGSGKSTVIGLLERFYDPLKGTVEIDERDIRTYNLRQLRKHIALVSQEPTLFAGSIRDNIVYGKDNVTESELRKAAVQANAHDFISGMKDGYETYCGERGVQLSGGQKQRIALARAILKNPAILLLDEATSALDSLSESLVQEALEKMMVGRTCVVVAHRLSTIQKADSIAVIKNGKVAEQGSHTSLLAIGRTGAYYSLIKLQGGMSPYH</sequence>
<evidence type="ECO:0000256" key="7">
    <source>
        <dbReference type="ARBA" id="ARBA00022989"/>
    </source>
</evidence>
<feature type="transmembrane region" description="Helical" evidence="10">
    <location>
        <begin position="182"/>
        <end position="201"/>
    </location>
</feature>
<dbReference type="AlphaFoldDB" id="A0A7J7PBY6"/>
<evidence type="ECO:0000259" key="11">
    <source>
        <dbReference type="PROSITE" id="PS50893"/>
    </source>
</evidence>
<comment type="caution">
    <text evidence="13">The sequence shown here is derived from an EMBL/GenBank/DDBJ whole genome shotgun (WGS) entry which is preliminary data.</text>
</comment>
<evidence type="ECO:0000256" key="1">
    <source>
        <dbReference type="ARBA" id="ARBA00007577"/>
    </source>
</evidence>
<evidence type="ECO:0000256" key="9">
    <source>
        <dbReference type="ARBA" id="ARBA00023180"/>
    </source>
</evidence>
<dbReference type="Gene3D" id="3.40.50.300">
    <property type="entry name" value="P-loop containing nucleotide triphosphate hydrolases"/>
    <property type="match status" value="2"/>
</dbReference>
<dbReference type="Pfam" id="PF00664">
    <property type="entry name" value="ABC_membrane"/>
    <property type="match status" value="2"/>
</dbReference>
<gene>
    <name evidence="13" type="ORF">GIB67_027761</name>
</gene>
<feature type="domain" description="ABC transmembrane type-1" evidence="12">
    <location>
        <begin position="686"/>
        <end position="973"/>
    </location>
</feature>
<evidence type="ECO:0000313" key="14">
    <source>
        <dbReference type="Proteomes" id="UP000541444"/>
    </source>
</evidence>
<dbReference type="PROSITE" id="PS50929">
    <property type="entry name" value="ABC_TM1F"/>
    <property type="match status" value="2"/>
</dbReference>
<keyword evidence="6" id="KW-0067">ATP-binding</keyword>
<evidence type="ECO:0000256" key="3">
    <source>
        <dbReference type="ARBA" id="ARBA00022692"/>
    </source>
</evidence>
<dbReference type="GO" id="GO:0005524">
    <property type="term" value="F:ATP binding"/>
    <property type="evidence" value="ECO:0007669"/>
    <property type="project" value="UniProtKB-KW"/>
</dbReference>
<keyword evidence="7 10" id="KW-1133">Transmembrane helix</keyword>
<feature type="transmembrane region" description="Helical" evidence="10">
    <location>
        <begin position="685"/>
        <end position="713"/>
    </location>
</feature>
<feature type="domain" description="ABC transporter" evidence="11">
    <location>
        <begin position="355"/>
        <end position="591"/>
    </location>
</feature>
<dbReference type="GO" id="GO:0016020">
    <property type="term" value="C:membrane"/>
    <property type="evidence" value="ECO:0007669"/>
    <property type="project" value="InterPro"/>
</dbReference>
<feature type="transmembrane region" description="Helical" evidence="10">
    <location>
        <begin position="78"/>
        <end position="97"/>
    </location>
</feature>
<dbReference type="InterPro" id="IPR011527">
    <property type="entry name" value="ABC1_TM_dom"/>
</dbReference>
<dbReference type="GO" id="GO:0140359">
    <property type="term" value="F:ABC-type transporter activity"/>
    <property type="evidence" value="ECO:0007669"/>
    <property type="project" value="InterPro"/>
</dbReference>
<keyword evidence="5" id="KW-0547">Nucleotide-binding</keyword>
<dbReference type="InterPro" id="IPR036640">
    <property type="entry name" value="ABC1_TM_sf"/>
</dbReference>
<dbReference type="PANTHER" id="PTHR45136">
    <property type="entry name" value="ABC TRANSPORTER DOMAIN-CONTAINING PROTEIN"/>
    <property type="match status" value="1"/>
</dbReference>
<dbReference type="FunFam" id="3.40.50.300:FF:000205">
    <property type="entry name" value="ABC transporter B family member 4"/>
    <property type="match status" value="2"/>
</dbReference>
<dbReference type="Proteomes" id="UP000541444">
    <property type="component" value="Unassembled WGS sequence"/>
</dbReference>
<feature type="domain" description="ABC transporter" evidence="11">
    <location>
        <begin position="1010"/>
        <end position="1246"/>
    </location>
</feature>
<name>A0A7J7PBY6_9MAGN</name>
<feature type="transmembrane region" description="Helical" evidence="10">
    <location>
        <begin position="808"/>
        <end position="828"/>
    </location>
</feature>
<keyword evidence="14" id="KW-1185">Reference proteome</keyword>
<keyword evidence="8 10" id="KW-0472">Membrane</keyword>
<dbReference type="Gene3D" id="1.20.1560.10">
    <property type="entry name" value="ABC transporter type 1, transmembrane domain"/>
    <property type="match status" value="1"/>
</dbReference>
<dbReference type="InterPro" id="IPR017871">
    <property type="entry name" value="ABC_transporter-like_CS"/>
</dbReference>
<dbReference type="PROSITE" id="PS50893">
    <property type="entry name" value="ABC_TRANSPORTER_2"/>
    <property type="match status" value="2"/>
</dbReference>